<organism evidence="1 2">
    <name type="scientific">Chitinophaga terrae</name>
    <name type="common">ex Kim and Jung 2007</name>
    <dbReference type="NCBI Taxonomy" id="408074"/>
    <lineage>
        <taxon>Bacteria</taxon>
        <taxon>Pseudomonadati</taxon>
        <taxon>Bacteroidota</taxon>
        <taxon>Chitinophagia</taxon>
        <taxon>Chitinophagales</taxon>
        <taxon>Chitinophagaceae</taxon>
        <taxon>Chitinophaga</taxon>
    </lineage>
</organism>
<proteinExistence type="predicted"/>
<gene>
    <name evidence="1" type="ORF">SAMN05660909_00185</name>
</gene>
<dbReference type="Proteomes" id="UP000199656">
    <property type="component" value="Unassembled WGS sequence"/>
</dbReference>
<dbReference type="AlphaFoldDB" id="A0A1H3X1Y6"/>
<evidence type="ECO:0000313" key="1">
    <source>
        <dbReference type="EMBL" id="SDZ92642.1"/>
    </source>
</evidence>
<accession>A0A1H3X1Y6</accession>
<dbReference type="EMBL" id="FNRL01000001">
    <property type="protein sequence ID" value="SDZ92642.1"/>
    <property type="molecule type" value="Genomic_DNA"/>
</dbReference>
<keyword evidence="2" id="KW-1185">Reference proteome</keyword>
<protein>
    <submittedName>
        <fullName evidence="1">Uncharacterized protein</fullName>
    </submittedName>
</protein>
<dbReference type="STRING" id="408074.SAMN05660909_00185"/>
<name>A0A1H3X1Y6_9BACT</name>
<reference evidence="2" key="1">
    <citation type="submission" date="2016-10" db="EMBL/GenBank/DDBJ databases">
        <authorList>
            <person name="Varghese N."/>
            <person name="Submissions S."/>
        </authorList>
    </citation>
    <scope>NUCLEOTIDE SEQUENCE [LARGE SCALE GENOMIC DNA]</scope>
    <source>
        <strain evidence="2">DSM 23920</strain>
    </source>
</reference>
<sequence length="89" mass="10137">MNWNWNTQILVAETFVPELQSCNVLCPPDSIEGVNHLKKGVKSLNSRGGNLQKQAMKPPAMADRENCPGSYWFSVTLKSRLNECRYFFT</sequence>
<evidence type="ECO:0000313" key="2">
    <source>
        <dbReference type="Proteomes" id="UP000199656"/>
    </source>
</evidence>